<dbReference type="CDD" id="cd17320">
    <property type="entry name" value="MFS_MdfA_MDR_like"/>
    <property type="match status" value="1"/>
</dbReference>
<comment type="similarity">
    <text evidence="2">Belongs to the major facilitator superfamily. Bcr/CmlA family.</text>
</comment>
<dbReference type="InterPro" id="IPR020846">
    <property type="entry name" value="MFS_dom"/>
</dbReference>
<dbReference type="SUPFAM" id="SSF103473">
    <property type="entry name" value="MFS general substrate transporter"/>
    <property type="match status" value="1"/>
</dbReference>
<dbReference type="NCBIfam" id="NF008314">
    <property type="entry name" value="PRK11102.1"/>
    <property type="match status" value="1"/>
</dbReference>
<dbReference type="NCBIfam" id="TIGR00710">
    <property type="entry name" value="efflux_Bcr_CflA"/>
    <property type="match status" value="1"/>
</dbReference>
<comment type="subcellular location">
    <subcellularLocation>
        <location evidence="1">Cell membrane</location>
        <topology evidence="1">Multi-pass membrane protein</topology>
    </subcellularLocation>
</comment>
<keyword evidence="11" id="KW-1185">Reference proteome</keyword>
<sequence length="410" mass="41682">MGDQPRRVKYVLILGALSAFGPLSIDMYLPAFPTIAGDLQAGPSQVQLSLTACTVGLALGQLVAGPLSDTFGRRRPLLIGLVVFTLASLLCAVAPSAYALAGLRLVQGLGGAAGIVIARAVVRDLYSGVAMARFFSLLMLVNGLAPILAPLIGGQMLRVTSWRGVFLVLGAIGVVLLVATAFGVRETLPGESRRPGSLGSTLRTFGSLLGDRAFVGYSLSAALAFAAMFAYISGSSFVLQDVYGMSPQLFSLVFGVNSLGIVLFGQLNGRLVARVDPSRLLAIGLGVNAVGGVAVALSAAFGLGLPGLLPALFLVASSIGVVFPNATTLALSGHPETAGSASALLGVMQFLAGGLAAPLVGSAGTGTALPMGVVMGALSLSAVVVYLVLTRGARIEARSGDRAEERTTER</sequence>
<dbReference type="InterPro" id="IPR011701">
    <property type="entry name" value="MFS"/>
</dbReference>
<dbReference type="InterPro" id="IPR036259">
    <property type="entry name" value="MFS_trans_sf"/>
</dbReference>
<feature type="transmembrane region" description="Helical" evidence="8">
    <location>
        <begin position="213"/>
        <end position="234"/>
    </location>
</feature>
<feature type="domain" description="Major facilitator superfamily (MFS) profile" evidence="9">
    <location>
        <begin position="10"/>
        <end position="394"/>
    </location>
</feature>
<protein>
    <submittedName>
        <fullName evidence="10">MFS transporter, DHA1 family, bicyclomycin/chloramphenicol resistance protein</fullName>
    </submittedName>
</protein>
<evidence type="ECO:0000256" key="7">
    <source>
        <dbReference type="ARBA" id="ARBA00023136"/>
    </source>
</evidence>
<evidence type="ECO:0000256" key="1">
    <source>
        <dbReference type="ARBA" id="ARBA00004651"/>
    </source>
</evidence>
<dbReference type="STRING" id="418495.SAMN05216215_103220"/>
<feature type="transmembrane region" description="Helical" evidence="8">
    <location>
        <begin position="343"/>
        <end position="361"/>
    </location>
</feature>
<dbReference type="OrthoDB" id="9814303at2"/>
<dbReference type="GO" id="GO:0042910">
    <property type="term" value="F:xenobiotic transmembrane transporter activity"/>
    <property type="evidence" value="ECO:0007669"/>
    <property type="project" value="InterPro"/>
</dbReference>
<feature type="transmembrane region" description="Helical" evidence="8">
    <location>
        <begin position="311"/>
        <end position="331"/>
    </location>
</feature>
<proteinExistence type="inferred from homology"/>
<evidence type="ECO:0000256" key="3">
    <source>
        <dbReference type="ARBA" id="ARBA00022448"/>
    </source>
</evidence>
<feature type="transmembrane region" description="Helical" evidence="8">
    <location>
        <begin position="367"/>
        <end position="389"/>
    </location>
</feature>
<feature type="transmembrane region" description="Helical" evidence="8">
    <location>
        <begin position="105"/>
        <end position="122"/>
    </location>
</feature>
<keyword evidence="7 8" id="KW-0472">Membrane</keyword>
<name>A0A1H3LRA9_9PSEU</name>
<keyword evidence="6 8" id="KW-1133">Transmembrane helix</keyword>
<evidence type="ECO:0000256" key="4">
    <source>
        <dbReference type="ARBA" id="ARBA00022475"/>
    </source>
</evidence>
<dbReference type="RefSeq" id="WP_093271192.1">
    <property type="nucleotide sequence ID" value="NZ_FNOK01000032.1"/>
</dbReference>
<dbReference type="PROSITE" id="PS50850">
    <property type="entry name" value="MFS"/>
    <property type="match status" value="1"/>
</dbReference>
<keyword evidence="3" id="KW-0813">Transport</keyword>
<dbReference type="PRINTS" id="PR01035">
    <property type="entry name" value="TCRTETA"/>
</dbReference>
<dbReference type="InterPro" id="IPR001958">
    <property type="entry name" value="Tet-R_TetA/multi-R_MdtG-like"/>
</dbReference>
<dbReference type="Pfam" id="PF07690">
    <property type="entry name" value="MFS_1"/>
    <property type="match status" value="1"/>
</dbReference>
<feature type="transmembrane region" description="Helical" evidence="8">
    <location>
        <begin position="134"/>
        <end position="152"/>
    </location>
</feature>
<reference evidence="11" key="1">
    <citation type="submission" date="2016-10" db="EMBL/GenBank/DDBJ databases">
        <authorList>
            <person name="Varghese N."/>
            <person name="Submissions S."/>
        </authorList>
    </citation>
    <scope>NUCLEOTIDE SEQUENCE [LARGE SCALE GENOMIC DNA]</scope>
    <source>
        <strain evidence="11">CGMCC 4.3530</strain>
    </source>
</reference>
<feature type="transmembrane region" description="Helical" evidence="8">
    <location>
        <begin position="164"/>
        <end position="184"/>
    </location>
</feature>
<feature type="transmembrane region" description="Helical" evidence="8">
    <location>
        <begin position="249"/>
        <end position="268"/>
    </location>
</feature>
<evidence type="ECO:0000313" key="10">
    <source>
        <dbReference type="EMBL" id="SDY66893.1"/>
    </source>
</evidence>
<evidence type="ECO:0000259" key="9">
    <source>
        <dbReference type="PROSITE" id="PS50850"/>
    </source>
</evidence>
<gene>
    <name evidence="10" type="ORF">SAMN05216215_103220</name>
</gene>
<feature type="transmembrane region" description="Helical" evidence="8">
    <location>
        <begin position="280"/>
        <end position="305"/>
    </location>
</feature>
<accession>A0A1H3LRA9</accession>
<dbReference type="AlphaFoldDB" id="A0A1H3LRA9"/>
<organism evidence="10 11">
    <name type="scientific">Saccharopolyspora shandongensis</name>
    <dbReference type="NCBI Taxonomy" id="418495"/>
    <lineage>
        <taxon>Bacteria</taxon>
        <taxon>Bacillati</taxon>
        <taxon>Actinomycetota</taxon>
        <taxon>Actinomycetes</taxon>
        <taxon>Pseudonocardiales</taxon>
        <taxon>Pseudonocardiaceae</taxon>
        <taxon>Saccharopolyspora</taxon>
    </lineage>
</organism>
<evidence type="ECO:0000256" key="6">
    <source>
        <dbReference type="ARBA" id="ARBA00022989"/>
    </source>
</evidence>
<dbReference type="Proteomes" id="UP000199529">
    <property type="component" value="Unassembled WGS sequence"/>
</dbReference>
<dbReference type="GO" id="GO:1990961">
    <property type="term" value="P:xenobiotic detoxification by transmembrane export across the plasma membrane"/>
    <property type="evidence" value="ECO:0007669"/>
    <property type="project" value="InterPro"/>
</dbReference>
<dbReference type="Gene3D" id="1.20.1720.10">
    <property type="entry name" value="Multidrug resistance protein D"/>
    <property type="match status" value="1"/>
</dbReference>
<dbReference type="InterPro" id="IPR004812">
    <property type="entry name" value="Efflux_drug-R_Bcr/CmlA"/>
</dbReference>
<dbReference type="FunFam" id="1.20.1720.10:FF:000005">
    <property type="entry name" value="Bcr/CflA family efflux transporter"/>
    <property type="match status" value="1"/>
</dbReference>
<keyword evidence="5 8" id="KW-0812">Transmembrane</keyword>
<feature type="transmembrane region" description="Helical" evidence="8">
    <location>
        <begin position="7"/>
        <end position="25"/>
    </location>
</feature>
<dbReference type="GO" id="GO:0005886">
    <property type="term" value="C:plasma membrane"/>
    <property type="evidence" value="ECO:0007669"/>
    <property type="project" value="UniProtKB-SubCell"/>
</dbReference>
<evidence type="ECO:0000256" key="5">
    <source>
        <dbReference type="ARBA" id="ARBA00022692"/>
    </source>
</evidence>
<dbReference type="PANTHER" id="PTHR23502:SF132">
    <property type="entry name" value="POLYAMINE TRANSPORTER 2-RELATED"/>
    <property type="match status" value="1"/>
</dbReference>
<keyword evidence="4" id="KW-1003">Cell membrane</keyword>
<feature type="transmembrane region" description="Helical" evidence="8">
    <location>
        <begin position="45"/>
        <end position="65"/>
    </location>
</feature>
<evidence type="ECO:0000256" key="2">
    <source>
        <dbReference type="ARBA" id="ARBA00006236"/>
    </source>
</evidence>
<evidence type="ECO:0000256" key="8">
    <source>
        <dbReference type="SAM" id="Phobius"/>
    </source>
</evidence>
<feature type="transmembrane region" description="Helical" evidence="8">
    <location>
        <begin position="77"/>
        <end position="99"/>
    </location>
</feature>
<evidence type="ECO:0000313" key="11">
    <source>
        <dbReference type="Proteomes" id="UP000199529"/>
    </source>
</evidence>
<dbReference type="EMBL" id="FNOK01000032">
    <property type="protein sequence ID" value="SDY66893.1"/>
    <property type="molecule type" value="Genomic_DNA"/>
</dbReference>
<dbReference type="PANTHER" id="PTHR23502">
    <property type="entry name" value="MAJOR FACILITATOR SUPERFAMILY"/>
    <property type="match status" value="1"/>
</dbReference>